<feature type="compositionally biased region" description="Acidic residues" evidence="1">
    <location>
        <begin position="283"/>
        <end position="293"/>
    </location>
</feature>
<evidence type="ECO:0000313" key="4">
    <source>
        <dbReference type="Proteomes" id="UP000292702"/>
    </source>
</evidence>
<dbReference type="EMBL" id="RWJN01000069">
    <property type="protein sequence ID" value="TCD68339.1"/>
    <property type="molecule type" value="Genomic_DNA"/>
</dbReference>
<protein>
    <recommendedName>
        <fullName evidence="2">DUF7918 domain-containing protein</fullName>
    </recommendedName>
</protein>
<feature type="domain" description="DUF7918" evidence="2">
    <location>
        <begin position="6"/>
        <end position="204"/>
    </location>
</feature>
<dbReference type="Pfam" id="PF25534">
    <property type="entry name" value="DUF7918"/>
    <property type="match status" value="1"/>
</dbReference>
<feature type="compositionally biased region" description="Basic and acidic residues" evidence="1">
    <location>
        <begin position="133"/>
        <end position="148"/>
    </location>
</feature>
<name>A0A4R0RS81_9APHY</name>
<evidence type="ECO:0000259" key="2">
    <source>
        <dbReference type="Pfam" id="PF25534"/>
    </source>
</evidence>
<organism evidence="3 4">
    <name type="scientific">Steccherinum ochraceum</name>
    <dbReference type="NCBI Taxonomy" id="92696"/>
    <lineage>
        <taxon>Eukaryota</taxon>
        <taxon>Fungi</taxon>
        <taxon>Dikarya</taxon>
        <taxon>Basidiomycota</taxon>
        <taxon>Agaricomycotina</taxon>
        <taxon>Agaricomycetes</taxon>
        <taxon>Polyporales</taxon>
        <taxon>Steccherinaceae</taxon>
        <taxon>Steccherinum</taxon>
    </lineage>
</organism>
<feature type="region of interest" description="Disordered" evidence="1">
    <location>
        <begin position="208"/>
        <end position="264"/>
    </location>
</feature>
<feature type="region of interest" description="Disordered" evidence="1">
    <location>
        <begin position="128"/>
        <end position="178"/>
    </location>
</feature>
<proteinExistence type="predicted"/>
<feature type="region of interest" description="Disordered" evidence="1">
    <location>
        <begin position="281"/>
        <end position="321"/>
    </location>
</feature>
<reference evidence="3 4" key="1">
    <citation type="submission" date="2018-11" db="EMBL/GenBank/DDBJ databases">
        <title>Genome assembly of Steccherinum ochraceum LE-BIN_3174, the white-rot fungus of the Steccherinaceae family (The Residual Polyporoid clade, Polyporales, Basidiomycota).</title>
        <authorList>
            <person name="Fedorova T.V."/>
            <person name="Glazunova O.A."/>
            <person name="Landesman E.O."/>
            <person name="Moiseenko K.V."/>
            <person name="Psurtseva N.V."/>
            <person name="Savinova O.S."/>
            <person name="Shakhova N.V."/>
            <person name="Tyazhelova T.V."/>
            <person name="Vasina D.V."/>
        </authorList>
    </citation>
    <scope>NUCLEOTIDE SEQUENCE [LARGE SCALE GENOMIC DNA]</scope>
    <source>
        <strain evidence="3 4">LE-BIN_3174</strain>
    </source>
</reference>
<dbReference type="OrthoDB" id="3364132at2759"/>
<dbReference type="Proteomes" id="UP000292702">
    <property type="component" value="Unassembled WGS sequence"/>
</dbReference>
<gene>
    <name evidence="3" type="ORF">EIP91_010977</name>
</gene>
<dbReference type="InterPro" id="IPR057678">
    <property type="entry name" value="DUF7918"/>
</dbReference>
<dbReference type="PANTHER" id="PTHR36223">
    <property type="entry name" value="BETA-LACTAMASE-TYPE TRANSPEPTIDASE FOLD DOMAIN CONTAINING PROTEIN"/>
    <property type="match status" value="1"/>
</dbReference>
<comment type="caution">
    <text evidence="3">The sequence shown here is derived from an EMBL/GenBank/DDBJ whole genome shotgun (WGS) entry which is preliminary data.</text>
</comment>
<keyword evidence="4" id="KW-1185">Reference proteome</keyword>
<dbReference type="AlphaFoldDB" id="A0A4R0RS81"/>
<sequence length="321" mass="35492">MPGILGLSAQILVDGEKLEEYGEEVVNGNTVSCYVASQVDQNFVIQIENTSQDLVTFRTWIDGKDVQGLLCSRGDTDVVEGVDVTPTTMRPFHFGALRLTDDDTVRDLVAGKDVGCIELRVLRARPGTSKPATFRDHSSHISDEAVHERSKKSGSHRVALGTTQNQPAVERVRTQKLDPSDRPYARIRFLYRPHDLLQAQGIIPAAQSSSDLSLNSSRKRKADEPHLPVPPPARAISTSQSSRESSVKVEVKEEARRPRSAAKAAKMDLLRELKATMERVQAEIDEESSDDEGLPIKREASPIRVPQRKSGKRVLIDLTVD</sequence>
<dbReference type="STRING" id="92696.A0A4R0RS81"/>
<dbReference type="PANTHER" id="PTHR36223:SF1">
    <property type="entry name" value="TRANSCRIPTION ELONGATION FACTOR EAF N-TERMINAL DOMAIN-CONTAINING PROTEIN"/>
    <property type="match status" value="1"/>
</dbReference>
<evidence type="ECO:0000256" key="1">
    <source>
        <dbReference type="SAM" id="MobiDB-lite"/>
    </source>
</evidence>
<feature type="compositionally biased region" description="Basic and acidic residues" evidence="1">
    <location>
        <begin position="245"/>
        <end position="257"/>
    </location>
</feature>
<accession>A0A4R0RS81</accession>
<evidence type="ECO:0000313" key="3">
    <source>
        <dbReference type="EMBL" id="TCD68339.1"/>
    </source>
</evidence>